<evidence type="ECO:0000256" key="1">
    <source>
        <dbReference type="ARBA" id="ARBA00022741"/>
    </source>
</evidence>
<dbReference type="PANTHER" id="PTHR32071">
    <property type="entry name" value="TRANSCRIPTIONAL REGULATORY PROTEIN"/>
    <property type="match status" value="1"/>
</dbReference>
<dbReference type="SUPFAM" id="SSF46689">
    <property type="entry name" value="Homeodomain-like"/>
    <property type="match status" value="1"/>
</dbReference>
<dbReference type="InterPro" id="IPR029016">
    <property type="entry name" value="GAF-like_dom_sf"/>
</dbReference>
<keyword evidence="1" id="KW-0547">Nucleotide-binding</keyword>
<dbReference type="Gene3D" id="3.30.450.40">
    <property type="match status" value="1"/>
</dbReference>
<dbReference type="RefSeq" id="WP_317564342.1">
    <property type="nucleotide sequence ID" value="NZ_JAWLJX010000002.1"/>
</dbReference>
<keyword evidence="7" id="KW-1185">Reference proteome</keyword>
<sequence>MSDAVREAKRHLMRAGLLSGAPDEGVVPDLILRSWRRSIGNSADATMPSQKFDEIDTDSILRRAADPVLDRWQDQLVDTGTTLFLSDRAGSIVARRASDRGLQRKLDRVNAAEGFDYSEDSIGTNGLGTSMVEGRAVYIEGSQHFNESLSVLACAAVPVYTPSGLVIGSVSLGGPLAIASSLMVTLTKEIGQQIEERLKAAARPQDLALAMSFMRYANSRRPTVIMDRETLLANTPGLPYVSVDSHVVLWDRLSAHNWALANTARWDIDAGAVAVTARRVVEGARDYYVLHFAPVPRDEVSTAGPIGPRTHVDTASREAVEAAVTVIDGPRGSGRASRALDVRAGRGEGRELEVVILSTDTATPWSAVADLLDGGRDVLIRRLESVQDHEAGPVATLVQDHREAVAAGRRNQLLITTCVEASSPELAALVKHWGIDARTEALSDSPDRIPGLVRSILDQVDTTRRHSMSPTALQSLMQWDWPGNIAELTATVTTLASSVTASVIERHHLPEHLQRAPARRKMTMMESAERDAIVEALDRAGGNKSVAAELLGIGRTTLYRRLRQLGLGDGEASL</sequence>
<dbReference type="EMBL" id="JAWLJX010000002">
    <property type="protein sequence ID" value="MDV6261886.1"/>
    <property type="molecule type" value="Genomic_DNA"/>
</dbReference>
<dbReference type="Pfam" id="PF25601">
    <property type="entry name" value="AAA_lid_14"/>
    <property type="match status" value="1"/>
</dbReference>
<comment type="caution">
    <text evidence="6">The sequence shown here is derived from an EMBL/GenBank/DDBJ whole genome shotgun (WGS) entry which is preliminary data.</text>
</comment>
<evidence type="ECO:0000313" key="7">
    <source>
        <dbReference type="Proteomes" id="UP001185755"/>
    </source>
</evidence>
<dbReference type="InterPro" id="IPR002197">
    <property type="entry name" value="HTH_Fis"/>
</dbReference>
<dbReference type="Gene3D" id="1.10.8.60">
    <property type="match status" value="1"/>
</dbReference>
<dbReference type="PRINTS" id="PR01590">
    <property type="entry name" value="HTHFIS"/>
</dbReference>
<feature type="domain" description="Sigma-54 factor interaction" evidence="5">
    <location>
        <begin position="334"/>
        <end position="497"/>
    </location>
</feature>
<evidence type="ECO:0000313" key="6">
    <source>
        <dbReference type="EMBL" id="MDV6261886.1"/>
    </source>
</evidence>
<keyword evidence="2" id="KW-0067">ATP-binding</keyword>
<reference evidence="6 7" key="1">
    <citation type="submission" date="2023-10" db="EMBL/GenBank/DDBJ databases">
        <title>Development of a sustainable strategy for remediation of hydrocarbon-contaminated territories based on the waste exchange concept.</title>
        <authorList>
            <person name="Krivoruchko A."/>
        </authorList>
    </citation>
    <scope>NUCLEOTIDE SEQUENCE [LARGE SCALE GENOMIC DNA]</scope>
    <source>
        <strain evidence="6 7">IEGM 1323</strain>
    </source>
</reference>
<keyword evidence="4" id="KW-0804">Transcription</keyword>
<organism evidence="6 7">
    <name type="scientific">Rhodococcoides yunnanense</name>
    <dbReference type="NCBI Taxonomy" id="278209"/>
    <lineage>
        <taxon>Bacteria</taxon>
        <taxon>Bacillati</taxon>
        <taxon>Actinomycetota</taxon>
        <taxon>Actinomycetes</taxon>
        <taxon>Mycobacteriales</taxon>
        <taxon>Nocardiaceae</taxon>
        <taxon>Rhodococcoides</taxon>
    </lineage>
</organism>
<protein>
    <submittedName>
        <fullName evidence="6">Helix-turn-helix domain-containing protein</fullName>
    </submittedName>
</protein>
<name>A0ABU4BCE8_9NOCA</name>
<evidence type="ECO:0000256" key="2">
    <source>
        <dbReference type="ARBA" id="ARBA00022840"/>
    </source>
</evidence>
<proteinExistence type="predicted"/>
<dbReference type="Gene3D" id="1.10.10.60">
    <property type="entry name" value="Homeodomain-like"/>
    <property type="match status" value="1"/>
</dbReference>
<dbReference type="Proteomes" id="UP001185755">
    <property type="component" value="Unassembled WGS sequence"/>
</dbReference>
<evidence type="ECO:0000259" key="5">
    <source>
        <dbReference type="PROSITE" id="PS50045"/>
    </source>
</evidence>
<dbReference type="InterPro" id="IPR002078">
    <property type="entry name" value="Sigma_54_int"/>
</dbReference>
<gene>
    <name evidence="6" type="ORF">R3P96_11070</name>
</gene>
<dbReference type="InterPro" id="IPR009057">
    <property type="entry name" value="Homeodomain-like_sf"/>
</dbReference>
<dbReference type="InterPro" id="IPR058031">
    <property type="entry name" value="AAA_lid_NorR"/>
</dbReference>
<evidence type="ECO:0000256" key="3">
    <source>
        <dbReference type="ARBA" id="ARBA00023015"/>
    </source>
</evidence>
<dbReference type="Pfam" id="PF02954">
    <property type="entry name" value="HTH_8"/>
    <property type="match status" value="1"/>
</dbReference>
<keyword evidence="3" id="KW-0805">Transcription regulation</keyword>
<dbReference type="PROSITE" id="PS50045">
    <property type="entry name" value="SIGMA54_INTERACT_4"/>
    <property type="match status" value="1"/>
</dbReference>
<accession>A0ABU4BCE8</accession>
<evidence type="ECO:0000256" key="4">
    <source>
        <dbReference type="ARBA" id="ARBA00023163"/>
    </source>
</evidence>